<dbReference type="EMBL" id="VBTY01000004">
    <property type="protein sequence ID" value="MDG3493138.1"/>
    <property type="molecule type" value="Genomic_DNA"/>
</dbReference>
<protein>
    <recommendedName>
        <fullName evidence="3">Killer suppression protein HigA</fullName>
    </recommendedName>
</protein>
<accession>A0A9X4RFV4</accession>
<gene>
    <name evidence="1" type="ORF">FEV09_01060</name>
</gene>
<evidence type="ECO:0000313" key="2">
    <source>
        <dbReference type="Proteomes" id="UP001152872"/>
    </source>
</evidence>
<keyword evidence="2" id="KW-1185">Reference proteome</keyword>
<dbReference type="AlphaFoldDB" id="A0A9X4RFV4"/>
<dbReference type="RefSeq" id="WP_009625167.1">
    <property type="nucleotide sequence ID" value="NZ_VBTY01000004.1"/>
</dbReference>
<dbReference type="Proteomes" id="UP001152872">
    <property type="component" value="Unassembled WGS sequence"/>
</dbReference>
<proteinExistence type="predicted"/>
<evidence type="ECO:0008006" key="3">
    <source>
        <dbReference type="Google" id="ProtNLM"/>
    </source>
</evidence>
<evidence type="ECO:0000313" key="1">
    <source>
        <dbReference type="EMBL" id="MDG3493138.1"/>
    </source>
</evidence>
<name>A0A9X4RFV4_9CYAN</name>
<sequence>MRYLVYGKPHSLKGDRLGQFAVFLEGAERLVFEPSNAQILYKEDGSIDWVKVTEVCK</sequence>
<reference evidence="1" key="1">
    <citation type="submission" date="2019-05" db="EMBL/GenBank/DDBJ databases">
        <title>Whole genome sequencing of Pseudanabaena catenata USMAC16.</title>
        <authorList>
            <person name="Khan Z."/>
            <person name="Omar W.M."/>
            <person name="Convey P."/>
            <person name="Merican F."/>
            <person name="Najimudin N."/>
        </authorList>
    </citation>
    <scope>NUCLEOTIDE SEQUENCE</scope>
    <source>
        <strain evidence="1">USMAC16</strain>
    </source>
</reference>
<organism evidence="1 2">
    <name type="scientific">Pseudanabaena catenata USMAC16</name>
    <dbReference type="NCBI Taxonomy" id="1855837"/>
    <lineage>
        <taxon>Bacteria</taxon>
        <taxon>Bacillati</taxon>
        <taxon>Cyanobacteriota</taxon>
        <taxon>Cyanophyceae</taxon>
        <taxon>Pseudanabaenales</taxon>
        <taxon>Pseudanabaenaceae</taxon>
        <taxon>Pseudanabaena</taxon>
    </lineage>
</organism>
<comment type="caution">
    <text evidence="1">The sequence shown here is derived from an EMBL/GenBank/DDBJ whole genome shotgun (WGS) entry which is preliminary data.</text>
</comment>